<name>A0A2W5L532_SPHMC</name>
<sequence>MAARIFPALPDRSDEEDEPMAKAATPAAKKATPRAPAKAGATKAAPARKPAAKKATAEHPIRDQLAATRDTIKSEASKKAANLKGEATAFRNQATAKAREAAEKGKGKAAETVGSLAKMLEDSAGTVDTKFGKQYGDYARSAASTVAGLASTLDKKDLDELAASTKEMVKKNPAIAVGAATVIGFVLARMLKGGSND</sequence>
<feature type="region of interest" description="Disordered" evidence="1">
    <location>
        <begin position="1"/>
        <end position="111"/>
    </location>
</feature>
<proteinExistence type="predicted"/>
<dbReference type="AlphaFoldDB" id="A0A2W5L532"/>
<feature type="compositionally biased region" description="Basic and acidic residues" evidence="1">
    <location>
        <begin position="97"/>
        <end position="109"/>
    </location>
</feature>
<dbReference type="Gene3D" id="1.20.120.20">
    <property type="entry name" value="Apolipoprotein"/>
    <property type="match status" value="1"/>
</dbReference>
<dbReference type="EMBL" id="QFPJ01000023">
    <property type="protein sequence ID" value="PZQ21775.1"/>
    <property type="molecule type" value="Genomic_DNA"/>
</dbReference>
<evidence type="ECO:0000256" key="1">
    <source>
        <dbReference type="SAM" id="MobiDB-lite"/>
    </source>
</evidence>
<reference evidence="2 3" key="1">
    <citation type="submission" date="2017-08" db="EMBL/GenBank/DDBJ databases">
        <title>Infants hospitalized years apart are colonized by the same room-sourced microbial strains.</title>
        <authorList>
            <person name="Brooks B."/>
            <person name="Olm M.R."/>
            <person name="Firek B.A."/>
            <person name="Baker R."/>
            <person name="Thomas B.C."/>
            <person name="Morowitz M.J."/>
            <person name="Banfield J.F."/>
        </authorList>
    </citation>
    <scope>NUCLEOTIDE SEQUENCE [LARGE SCALE GENOMIC DNA]</scope>
    <source>
        <strain evidence="2">S2_005_003_R2_47</strain>
    </source>
</reference>
<dbReference type="Proteomes" id="UP000248597">
    <property type="component" value="Unassembled WGS sequence"/>
</dbReference>
<comment type="caution">
    <text evidence="2">The sequence shown here is derived from an EMBL/GenBank/DDBJ whole genome shotgun (WGS) entry which is preliminary data.</text>
</comment>
<evidence type="ECO:0000313" key="3">
    <source>
        <dbReference type="Proteomes" id="UP000248597"/>
    </source>
</evidence>
<evidence type="ECO:0000313" key="2">
    <source>
        <dbReference type="EMBL" id="PZQ21775.1"/>
    </source>
</evidence>
<evidence type="ECO:0008006" key="4">
    <source>
        <dbReference type="Google" id="ProtNLM"/>
    </source>
</evidence>
<feature type="compositionally biased region" description="Low complexity" evidence="1">
    <location>
        <begin position="21"/>
        <end position="49"/>
    </location>
</feature>
<protein>
    <recommendedName>
        <fullName evidence="4">DUF883 domain-containing protein</fullName>
    </recommendedName>
</protein>
<accession>A0A2W5L532</accession>
<gene>
    <name evidence="2" type="ORF">DI569_10655</name>
</gene>
<organism evidence="2 3">
    <name type="scientific">Sphingopyxis macrogoltabida</name>
    <name type="common">Sphingomonas macrogoltabidus</name>
    <dbReference type="NCBI Taxonomy" id="33050"/>
    <lineage>
        <taxon>Bacteria</taxon>
        <taxon>Pseudomonadati</taxon>
        <taxon>Pseudomonadota</taxon>
        <taxon>Alphaproteobacteria</taxon>
        <taxon>Sphingomonadales</taxon>
        <taxon>Sphingomonadaceae</taxon>
        <taxon>Sphingopyxis</taxon>
    </lineage>
</organism>